<dbReference type="Pfam" id="PF13265">
    <property type="entry name" value="DUF4056"/>
    <property type="match status" value="1"/>
</dbReference>
<reference evidence="3" key="1">
    <citation type="journal article" date="2019" name="Int. J. Syst. Evol. Microbiol.">
        <title>The Global Catalogue of Microorganisms (GCM) 10K type strain sequencing project: providing services to taxonomists for standard genome sequencing and annotation.</title>
        <authorList>
            <consortium name="The Broad Institute Genomics Platform"/>
            <consortium name="The Broad Institute Genome Sequencing Center for Infectious Disease"/>
            <person name="Wu L."/>
            <person name="Ma J."/>
        </authorList>
    </citation>
    <scope>NUCLEOTIDE SEQUENCE [LARGE SCALE GENOMIC DNA]</scope>
    <source>
        <strain evidence="3">NBRC 103166</strain>
    </source>
</reference>
<name>A0ABQ6E2X7_9GAMM</name>
<dbReference type="InterPro" id="IPR025130">
    <property type="entry name" value="DUF4056"/>
</dbReference>
<feature type="chain" id="PRO_5046260013" evidence="1">
    <location>
        <begin position="21"/>
        <end position="370"/>
    </location>
</feature>
<dbReference type="EMBL" id="BSPQ01000013">
    <property type="protein sequence ID" value="GLS91543.1"/>
    <property type="molecule type" value="Genomic_DNA"/>
</dbReference>
<keyword evidence="3" id="KW-1185">Reference proteome</keyword>
<comment type="caution">
    <text evidence="2">The sequence shown here is derived from an EMBL/GenBank/DDBJ whole genome shotgun (WGS) entry which is preliminary data.</text>
</comment>
<proteinExistence type="predicted"/>
<evidence type="ECO:0000313" key="2">
    <source>
        <dbReference type="EMBL" id="GLS91543.1"/>
    </source>
</evidence>
<sequence length="370" mass="41676">MKLKIVLLSCIYLFSPLSYAEKSEPKNEVDVVVDAPSGLRPCCAFGINMKSKLSIIPVPFFRVNNIVEVSDLASHHYNDGTQGVMASLAGNAEELNGLIYTSRGGIIDTAHVRDTGDNTFYLYNQIRGNLGIEMQRVLEAELRERVINLYPIPFDFNAQEQLKAEINLSGILAFRLAQWHEAAQWFGFTSVAGFKEYPSAYSPEDLYSNMLGAIIAMEIIEANPDLTLADYQIQYPIAFLKHLKELGAQDGARTKEVMDGLDGHWWDSKKRLPDKWVVKTRDYQPRLTITPHWGDSDERETLSLEPYAYLEKWGDATFVATNHERHFKALPAQLTNKSTWTVADLSDIAAFAKAADDKEKLSNNHLIKGQ</sequence>
<evidence type="ECO:0000313" key="3">
    <source>
        <dbReference type="Proteomes" id="UP001157353"/>
    </source>
</evidence>
<evidence type="ECO:0000256" key="1">
    <source>
        <dbReference type="SAM" id="SignalP"/>
    </source>
</evidence>
<dbReference type="RefSeq" id="WP_284204655.1">
    <property type="nucleotide sequence ID" value="NZ_BSPQ01000013.1"/>
</dbReference>
<organism evidence="2 3">
    <name type="scientific">Psychromonas marina</name>
    <dbReference type="NCBI Taxonomy" id="88364"/>
    <lineage>
        <taxon>Bacteria</taxon>
        <taxon>Pseudomonadati</taxon>
        <taxon>Pseudomonadota</taxon>
        <taxon>Gammaproteobacteria</taxon>
        <taxon>Alteromonadales</taxon>
        <taxon>Psychromonadaceae</taxon>
        <taxon>Psychromonas</taxon>
    </lineage>
</organism>
<gene>
    <name evidence="2" type="ORF">GCM10007916_26120</name>
</gene>
<protein>
    <submittedName>
        <fullName evidence="2">Membrane protein</fullName>
    </submittedName>
</protein>
<keyword evidence="1" id="KW-0732">Signal</keyword>
<feature type="signal peptide" evidence="1">
    <location>
        <begin position="1"/>
        <end position="20"/>
    </location>
</feature>
<dbReference type="Proteomes" id="UP001157353">
    <property type="component" value="Unassembled WGS sequence"/>
</dbReference>
<accession>A0ABQ6E2X7</accession>